<evidence type="ECO:0000313" key="4">
    <source>
        <dbReference type="Proteomes" id="UP000587462"/>
    </source>
</evidence>
<dbReference type="EMBL" id="JABBXF010000110">
    <property type="protein sequence ID" value="NVK82172.1"/>
    <property type="molecule type" value="Genomic_DNA"/>
</dbReference>
<name>A0A7Y7EB41_STRMO</name>
<organism evidence="3 4">
    <name type="scientific">Streptomyces morookaense</name>
    <name type="common">Streptoverticillium morookaense</name>
    <dbReference type="NCBI Taxonomy" id="1970"/>
    <lineage>
        <taxon>Bacteria</taxon>
        <taxon>Bacillati</taxon>
        <taxon>Actinomycetota</taxon>
        <taxon>Actinomycetes</taxon>
        <taxon>Kitasatosporales</taxon>
        <taxon>Streptomycetaceae</taxon>
        <taxon>Streptomyces</taxon>
    </lineage>
</organism>
<protein>
    <submittedName>
        <fullName evidence="3">Tyrosine-protein phosphatase</fullName>
    </submittedName>
</protein>
<comment type="similarity">
    <text evidence="1">Belongs to the protein-tyrosine phosphatase family.</text>
</comment>
<keyword evidence="2" id="KW-0732">Signal</keyword>
<evidence type="ECO:0000313" key="3">
    <source>
        <dbReference type="EMBL" id="NVK82172.1"/>
    </source>
</evidence>
<dbReference type="SUPFAM" id="SSF52799">
    <property type="entry name" value="(Phosphotyrosine protein) phosphatases II"/>
    <property type="match status" value="1"/>
</dbReference>
<dbReference type="InterPro" id="IPR026893">
    <property type="entry name" value="Tyr/Ser_Pase_IphP-type"/>
</dbReference>
<dbReference type="AlphaFoldDB" id="A0A7Y7EB41"/>
<dbReference type="RefSeq" id="WP_171087600.1">
    <property type="nucleotide sequence ID" value="NZ_BNBU01000011.1"/>
</dbReference>
<sequence length="367" mass="39378">METPHVVQRAGTVLAAAVVPLALAAPAALAVPPPAPAVTAVTPAGQSQPAAHAIPFTEATVTQHDDGSYSVNWRAQGVQSVTVYADGRQVARGGAEESVTVRGLPAADRQWFRLVPDRGDPLTLADRSLHLASAPNFRDAGGYRTSGGQWVRMGVLYRTGQLSKLTDADVAKLQRLGIRTDYDLRAPGERAKAPDRIPQGTRYVVADVTGEDVDLPATPEQAAELMTEGNRAYVSRDSARKAYGALFRDAANPSAYALAYHCTAGKDRTGWASAALLTALGVDRGTVMRDYLATNEYRADEVKEILDQATPHDAAILKPVIEARTGYLDASFDEVERRYGTFENYLHQGLGLDDRTLAGLRKALLTD</sequence>
<proteinExistence type="inferred from homology"/>
<comment type="caution">
    <text evidence="3">The sequence shown here is derived from an EMBL/GenBank/DDBJ whole genome shotgun (WGS) entry which is preliminary data.</text>
</comment>
<dbReference type="PANTHER" id="PTHR31126">
    <property type="entry name" value="TYROSINE-PROTEIN PHOSPHATASE"/>
    <property type="match status" value="1"/>
</dbReference>
<dbReference type="GO" id="GO:0004721">
    <property type="term" value="F:phosphoprotein phosphatase activity"/>
    <property type="evidence" value="ECO:0007669"/>
    <property type="project" value="InterPro"/>
</dbReference>
<keyword evidence="4" id="KW-1185">Reference proteome</keyword>
<dbReference type="Gene3D" id="3.90.190.10">
    <property type="entry name" value="Protein tyrosine phosphatase superfamily"/>
    <property type="match status" value="1"/>
</dbReference>
<gene>
    <name evidence="3" type="ORF">HG542_31660</name>
</gene>
<dbReference type="Proteomes" id="UP000587462">
    <property type="component" value="Unassembled WGS sequence"/>
</dbReference>
<evidence type="ECO:0000256" key="1">
    <source>
        <dbReference type="ARBA" id="ARBA00009580"/>
    </source>
</evidence>
<feature type="chain" id="PRO_5039181486" evidence="2">
    <location>
        <begin position="31"/>
        <end position="367"/>
    </location>
</feature>
<accession>A0A7Y7EB41</accession>
<feature type="signal peptide" evidence="2">
    <location>
        <begin position="1"/>
        <end position="30"/>
    </location>
</feature>
<dbReference type="Pfam" id="PF13350">
    <property type="entry name" value="Y_phosphatase3"/>
    <property type="match status" value="1"/>
</dbReference>
<evidence type="ECO:0000256" key="2">
    <source>
        <dbReference type="SAM" id="SignalP"/>
    </source>
</evidence>
<reference evidence="3 4" key="1">
    <citation type="submission" date="2020-04" db="EMBL/GenBank/DDBJ databases">
        <title>Draft Genome Sequence of Streptomyces morookaense DSM 40503, an 8-azaguanine-producing strain.</title>
        <authorList>
            <person name="Qi J."/>
            <person name="Gao J.-M."/>
        </authorList>
    </citation>
    <scope>NUCLEOTIDE SEQUENCE [LARGE SCALE GENOMIC DNA]</scope>
    <source>
        <strain evidence="3 4">DSM 40503</strain>
    </source>
</reference>
<dbReference type="InterPro" id="IPR029021">
    <property type="entry name" value="Prot-tyrosine_phosphatase-like"/>
</dbReference>
<dbReference type="PANTHER" id="PTHR31126:SF1">
    <property type="entry name" value="TYROSINE SPECIFIC PROTEIN PHOSPHATASES DOMAIN-CONTAINING PROTEIN"/>
    <property type="match status" value="1"/>
</dbReference>